<gene>
    <name evidence="1" type="ORF">SDC9_146484</name>
</gene>
<dbReference type="EMBL" id="VSSQ01045400">
    <property type="protein sequence ID" value="MPM99293.1"/>
    <property type="molecule type" value="Genomic_DNA"/>
</dbReference>
<sequence length="295" mass="34555">MKKQFLQYLFKEHRFRAKFQNFLRDFVHLVDVHLRKRSNLPAHLRMRGNKHLRPHCLHHLQSIQVSGNIIDKCDLIFLQRLLACETICKKNDAVAALISHHIEKVAVQRNDLNFSWQRLLRQFIRLALLRQQKFMPQALRWKPAIEKRRFQDRVLRKSPLNSRRKYVAPGLRLQVVIAADMIRIGMRIIDCLEPPVVGIQYLAHFSSRFLVVSTVDEANVVSANLDEPDLCRTLDIVTVLADLLQFVHVFAPVCFSVESRSLVCASNTRRAQTKWIFHRFKEQSHQNRIALSSSQ</sequence>
<dbReference type="AlphaFoldDB" id="A0A645EEU8"/>
<reference evidence="1" key="1">
    <citation type="submission" date="2019-08" db="EMBL/GenBank/DDBJ databases">
        <authorList>
            <person name="Kucharzyk K."/>
            <person name="Murdoch R.W."/>
            <person name="Higgins S."/>
            <person name="Loffler F."/>
        </authorList>
    </citation>
    <scope>NUCLEOTIDE SEQUENCE</scope>
</reference>
<accession>A0A645EEU8</accession>
<protein>
    <submittedName>
        <fullName evidence="1">Uncharacterized protein</fullName>
    </submittedName>
</protein>
<organism evidence="1">
    <name type="scientific">bioreactor metagenome</name>
    <dbReference type="NCBI Taxonomy" id="1076179"/>
    <lineage>
        <taxon>unclassified sequences</taxon>
        <taxon>metagenomes</taxon>
        <taxon>ecological metagenomes</taxon>
    </lineage>
</organism>
<name>A0A645EEU8_9ZZZZ</name>
<proteinExistence type="predicted"/>
<comment type="caution">
    <text evidence="1">The sequence shown here is derived from an EMBL/GenBank/DDBJ whole genome shotgun (WGS) entry which is preliminary data.</text>
</comment>
<evidence type="ECO:0000313" key="1">
    <source>
        <dbReference type="EMBL" id="MPM99293.1"/>
    </source>
</evidence>